<accession>A0ABU4HPH5</accession>
<dbReference type="RefSeq" id="WP_318597546.1">
    <property type="nucleotide sequence ID" value="NZ_JAWSTH010000029.1"/>
</dbReference>
<dbReference type="Proteomes" id="UP001284601">
    <property type="component" value="Unassembled WGS sequence"/>
</dbReference>
<dbReference type="EMBL" id="JAWSTH010000029">
    <property type="protein sequence ID" value="MDW5595210.1"/>
    <property type="molecule type" value="Genomic_DNA"/>
</dbReference>
<proteinExistence type="predicted"/>
<sequence length="446" mass="45072">MGRLRGERGQATNEYVALLALVAIAIAALAGISASGIGSGVLAGLQRGICLVAPGPCPRIVAVRDDLAPCPVSKRTSRERLSETIAIVELGSSGTLRATGHSDGTVTITLADGSEVGATFRFGAHAAAGREVGGGGRGRAGIDWGSGRSWKLPNEAAAADFVARFGDKATIKGKLVDQVRSRCSLICDALGWRPHEQLPEPDETFEEGGASARLQTGFGLGGRPGEMSAKAGAVLGRRIARDGTTTWYVQLSSEAAAQLDLSAGELALAGAGEAVLSYEVGADGEPLSVGVAVVGGVSGNGGADAEARGRGAAGAGGKGAGRAGLRSLAGGLGELAGGVVDLEAKLDLADPANYAAGRAVLDGLFDPGAYAQMPGRVRALGERIVAGTQIDARLYTQRSSSQKYGADVALGVGIGGAFERSSEQLDLLAAFTRLPGLPFLARDDCR</sequence>
<protein>
    <recommendedName>
        <fullName evidence="3">DUF2125 domain-containing protein</fullName>
    </recommendedName>
</protein>
<gene>
    <name evidence="1" type="ORF">R7226_12740</name>
</gene>
<evidence type="ECO:0008006" key="3">
    <source>
        <dbReference type="Google" id="ProtNLM"/>
    </source>
</evidence>
<evidence type="ECO:0000313" key="2">
    <source>
        <dbReference type="Proteomes" id="UP001284601"/>
    </source>
</evidence>
<comment type="caution">
    <text evidence="1">The sequence shown here is derived from an EMBL/GenBank/DDBJ whole genome shotgun (WGS) entry which is preliminary data.</text>
</comment>
<name>A0ABU4HPH5_9ACTN</name>
<reference evidence="2" key="1">
    <citation type="submission" date="2023-07" db="EMBL/GenBank/DDBJ databases">
        <title>Conexibacter stalactiti sp. nov., isolated from stalactites in a lava cave and emended description of the genus Conexibacter.</title>
        <authorList>
            <person name="Lee S.D."/>
        </authorList>
    </citation>
    <scope>NUCLEOTIDE SEQUENCE [LARGE SCALE GENOMIC DNA]</scope>
    <source>
        <strain evidence="2">KCTC 39840</strain>
    </source>
</reference>
<keyword evidence="2" id="KW-1185">Reference proteome</keyword>
<evidence type="ECO:0000313" key="1">
    <source>
        <dbReference type="EMBL" id="MDW5595210.1"/>
    </source>
</evidence>
<organism evidence="1 2">
    <name type="scientific">Conexibacter stalactiti</name>
    <dbReference type="NCBI Taxonomy" id="1940611"/>
    <lineage>
        <taxon>Bacteria</taxon>
        <taxon>Bacillati</taxon>
        <taxon>Actinomycetota</taxon>
        <taxon>Thermoleophilia</taxon>
        <taxon>Solirubrobacterales</taxon>
        <taxon>Conexibacteraceae</taxon>
        <taxon>Conexibacter</taxon>
    </lineage>
</organism>